<evidence type="ECO:0000256" key="5">
    <source>
        <dbReference type="ARBA" id="ARBA00022741"/>
    </source>
</evidence>
<comment type="similarity">
    <text evidence="3 9">Belongs to the midasin family.</text>
</comment>
<dbReference type="PANTHER" id="PTHR48103">
    <property type="entry name" value="MIDASIN-RELATED"/>
    <property type="match status" value="1"/>
</dbReference>
<dbReference type="GO" id="GO:0005730">
    <property type="term" value="C:nucleolus"/>
    <property type="evidence" value="ECO:0007669"/>
    <property type="project" value="UniProtKB-SubCell"/>
</dbReference>
<feature type="compositionally biased region" description="Basic and acidic residues" evidence="10">
    <location>
        <begin position="4845"/>
        <end position="4857"/>
    </location>
</feature>
<dbReference type="InterPro" id="IPR027417">
    <property type="entry name" value="P-loop_NTPase"/>
</dbReference>
<evidence type="ECO:0000256" key="1">
    <source>
        <dbReference type="ARBA" id="ARBA00004604"/>
    </source>
</evidence>
<comment type="caution">
    <text evidence="12">The sequence shown here is derived from an EMBL/GenBank/DDBJ whole genome shotgun (WGS) entry which is preliminary data.</text>
</comment>
<dbReference type="EMBL" id="JXTC01000040">
    <property type="protein sequence ID" value="PON96205.1"/>
    <property type="molecule type" value="Genomic_DNA"/>
</dbReference>
<dbReference type="Proteomes" id="UP000237000">
    <property type="component" value="Unassembled WGS sequence"/>
</dbReference>
<dbReference type="FunFam" id="3.40.50.300:FF:000142">
    <property type="entry name" value="Midasin"/>
    <property type="match status" value="1"/>
</dbReference>
<evidence type="ECO:0000256" key="9">
    <source>
        <dbReference type="PIRNR" id="PIRNR010340"/>
    </source>
</evidence>
<dbReference type="SMART" id="SM00382">
    <property type="entry name" value="AAA"/>
    <property type="match status" value="5"/>
</dbReference>
<feature type="compositionally biased region" description="Polar residues" evidence="10">
    <location>
        <begin position="5120"/>
        <end position="5150"/>
    </location>
</feature>
<dbReference type="InterPro" id="IPR036465">
    <property type="entry name" value="vWFA_dom_sf"/>
</dbReference>
<feature type="region of interest" description="Disordered" evidence="10">
    <location>
        <begin position="340"/>
        <end position="360"/>
    </location>
</feature>
<feature type="compositionally biased region" description="Polar residues" evidence="10">
    <location>
        <begin position="4686"/>
        <end position="4697"/>
    </location>
</feature>
<name>A0A2P5FEH9_TREOI</name>
<evidence type="ECO:0000259" key="11">
    <source>
        <dbReference type="PROSITE" id="PS50234"/>
    </source>
</evidence>
<keyword evidence="13" id="KW-1185">Reference proteome</keyword>
<feature type="region of interest" description="Disordered" evidence="10">
    <location>
        <begin position="4723"/>
        <end position="5175"/>
    </location>
</feature>
<accession>A0A2P5FEH9</accession>
<dbReference type="SUPFAM" id="SSF53300">
    <property type="entry name" value="vWA-like"/>
    <property type="match status" value="1"/>
</dbReference>
<dbReference type="GO" id="GO:0030687">
    <property type="term" value="C:preribosome, large subunit precursor"/>
    <property type="evidence" value="ECO:0007669"/>
    <property type="project" value="TreeGrafter"/>
</dbReference>
<dbReference type="InterPro" id="IPR048617">
    <property type="entry name" value="MDN1_AAA_lid_4"/>
</dbReference>
<dbReference type="InterPro" id="IPR025662">
    <property type="entry name" value="Sigma_54_int_dom_ATP-bd_1"/>
</dbReference>
<comment type="function">
    <text evidence="9">Nuclear chaperone required for maturation and nuclear export of pre-60S ribosome subunits.</text>
</comment>
<evidence type="ECO:0000256" key="3">
    <source>
        <dbReference type="ARBA" id="ARBA00007188"/>
    </source>
</evidence>
<keyword evidence="5 9" id="KW-0547">Nucleotide-binding</keyword>
<dbReference type="InterPro" id="IPR040848">
    <property type="entry name" value="AAA_lid_7"/>
</dbReference>
<dbReference type="GO" id="GO:0005524">
    <property type="term" value="F:ATP binding"/>
    <property type="evidence" value="ECO:0007669"/>
    <property type="project" value="UniProtKB-KW"/>
</dbReference>
<dbReference type="PANTHER" id="PTHR48103:SF2">
    <property type="entry name" value="MIDASIN"/>
    <property type="match status" value="1"/>
</dbReference>
<keyword evidence="7 9" id="KW-0143">Chaperone</keyword>
<evidence type="ECO:0000256" key="2">
    <source>
        <dbReference type="ARBA" id="ARBA00004642"/>
    </source>
</evidence>
<reference evidence="13" key="1">
    <citation type="submission" date="2016-06" db="EMBL/GenBank/DDBJ databases">
        <title>Parallel loss of symbiosis genes in relatives of nitrogen-fixing non-legume Parasponia.</title>
        <authorList>
            <person name="Van Velzen R."/>
            <person name="Holmer R."/>
            <person name="Bu F."/>
            <person name="Rutten L."/>
            <person name="Van Zeijl A."/>
            <person name="Liu W."/>
            <person name="Santuari L."/>
            <person name="Cao Q."/>
            <person name="Sharma T."/>
            <person name="Shen D."/>
            <person name="Roswanjaya Y."/>
            <person name="Wardhani T."/>
            <person name="Kalhor M.S."/>
            <person name="Jansen J."/>
            <person name="Van den Hoogen J."/>
            <person name="Gungor B."/>
            <person name="Hartog M."/>
            <person name="Hontelez J."/>
            <person name="Verver J."/>
            <person name="Yang W.-C."/>
            <person name="Schijlen E."/>
            <person name="Repin R."/>
            <person name="Schilthuizen M."/>
            <person name="Schranz E."/>
            <person name="Heidstra R."/>
            <person name="Miyata K."/>
            <person name="Fedorova E."/>
            <person name="Kohlen W."/>
            <person name="Bisseling T."/>
            <person name="Smit S."/>
            <person name="Geurts R."/>
        </authorList>
    </citation>
    <scope>NUCLEOTIDE SEQUENCE [LARGE SCALE GENOMIC DNA]</scope>
    <source>
        <strain evidence="13">cv. RG33-2</strain>
    </source>
</reference>
<dbReference type="InterPro" id="IPR003593">
    <property type="entry name" value="AAA+_ATPase"/>
</dbReference>
<dbReference type="FunFam" id="3.40.50.300:FF:000582">
    <property type="entry name" value="Midasin"/>
    <property type="match status" value="1"/>
</dbReference>
<feature type="domain" description="VWFA" evidence="11">
    <location>
        <begin position="5332"/>
        <end position="5534"/>
    </location>
</feature>
<feature type="compositionally biased region" description="Acidic residues" evidence="10">
    <location>
        <begin position="4896"/>
        <end position="4928"/>
    </location>
</feature>
<dbReference type="PIRSF" id="PIRSF010340">
    <property type="entry name" value="Midasin"/>
    <property type="match status" value="1"/>
</dbReference>
<evidence type="ECO:0000313" key="12">
    <source>
        <dbReference type="EMBL" id="PON96205.1"/>
    </source>
</evidence>
<sequence>MAMDNSFSLESALERFLARCPKLLSVPQFAQYGKEGSSVVTEDEVVRMLAEVFLMPDYSIPLMGCFRPIARKVVDTAVWLLRFVPNLRSNSNDAVATFDKDRILEGYSVTNFYNGNGKGLDLHELACLAFCRALDLVPSLLGSVLSYFEFAPPPFQRILVEQALSKLYVKAGSRLLLAVRTSYRLLLMNSDSFSKLWDWSCFLDFVRLSGNLELCSCAESLAVPWDLCSCAENVDVVCDLCSCTESAEVVTDIKWCVVKILSFVLNLSYRAAEELGIRKEDAFSCFFRWERFCQDFSLEKAGWYISGSSRPNKLGSTSGNSYFDQKSCLLSSGLDSQLISSSQVHPDDPPFRRKRLPRDHASPGNPFVLTSALQKSFETVSLAVSQKWPVLLYGPSGSGKSNLISKLAQLNGGKQVVSIPMDDQIDAKILLGSYVSTEQPGEFRWQPGSLSQAVLNGYWVVFEDIDKAPSDVHATLLPLLEGASTFVTGLGEEIRVAESFRLFSTISTSKLEICSIIKGGNSISVFWRRVMIGLPNVEDLKKIVKGSYPSLEPIADKLVETFDRVKSSPSDRLVGLHSGNFDSMGSLSRFSLRDLLKWCKRIAGLGFSFVGTCLSAYECYCICQEAVDIFAASSSSVENRLTVRKDIARLWEVPPSTFGDTLYPANKPIIQDSLSDIRIGRVSLERTQTTSPDRRKKIVEFRSSLHLLEKLAASVKYNEPVLMVGETGTGKTTLVQDLAVRLGQKLTVLNLSQQSDVADLLGGFKPMDAWFQCSFLFKEFKELCPEELWMANSIRCLGLENFFNDISAKRSKDYKKWKSQLHQLRKIVKLGLQKAVKKGSTACGEKRKDRLGKKIKLWENLDSKLEIALGLIDASTGMIFSFVEGAFVKSLKNGEWILLDEVNLAPPEILQRVIGVLDGDNGSLCLAERGDVSCISRHPNFRLFACMNPATDAGKRDLPFSLRSRFTEYFVDDVSDDEDLTLFVNQFLVDSIANPKLVENIVRFYKAAKRDAEERLQDGANQKPQYSLRSLYRALEYKRKAERPFGFKKAMYDGFCMFFQTLLDGPSAKLMDQMILSTLLNEKDRKIPLHVPFDDYLASKINNADSFAESYILTKSVRENLRNVARAIFIKRYPVLLQGPTSSGKTSLVRYLAAITGHEFVRINNHEHTDLQEYLGTYITDASGNLVFHEGVLVRAVRNGCWIVLDELNLAPSDVLEALNRLLDDNRELFVPELQETVKAHQDFMLFATQNPPTVYGGRKMLSRAFRNRFVEIHVDEIPEGELSTIIEGRCKIPESYAKKMVDVMKELQLNRQTSKVFAGKHGYITPRDLFRWADRFRKLEGCSYDDLARDGYYLLAERLRDAGEKTVIREVLEKHLRVKFVENDLYNKDLVRHLPNGAGVMEGLQSVIWTESMQRLYFLVERCFKVREPVLLIGETGGGKTTVCQLLSILLGSKLHILNCHQYTETSDFLGGFYPIRERSNLMSKYKKIVEELVIPDAFSCFNPFSTISSDIGQAPSTLSLLQKMIKNYKQGSISCPAVTDQHMMETLEVRTRELSELLQKWQTIFMWQDGPLVHAMRDGDLFLVDEISLADDSVLERLNSVLEPERTLSLAEKGGSDLEKIVADDKFLLLATMNPGGDFGKKELSPALRNRFTEIWVPPVGDINELRCIALRRVSSNFSCIVDPILSFWEWFSHLETGRVLTVRDLLSWVDFVNVTGSRLGAEYACLHGAFLVLLDGLSLGSGISKTDAEELRKRCLFFLLEQMKVDNADSAFSKLSRMQNYGWGELNTTGDVPLCDNMFAADPFYIQEDISLRHRQLAVVYSDRSAMSIGSERCEDKEFKFSAPTTCRNALRVMRAMQLPKPVLLEGSPGVGKTSLIVALGKFYGHKVVRINFSEQTDLMDLLGSDLPVESDEGMKFAWSDGILLQALKEGCWVLLDELNLAPQSVLEGLNAILDHRAEVFIPELGRTFKCPSSFRIFACQNPSYQGGGRKGLPKSFLNRFTKVYVDELVEEDYYSICSLRFPQISTPLLQKLILFNKRLYEDTVLYHKFAQEGSPWEFNLRDVFRSCEIIEGAPNRSKEYCFLNTVYVQRMRTEADRRHVLHLYEEIFKVKPFINPSPRVQVNLEYLIVGNTAIKRKYVQSSKVSSDSLKILPGIRQSLEAAAECIKHQWLCILVGPASSGKTSLIRLLAELTGNVLNELHLSSGTDISEILGCFEQYNAIRNFRFVVTLVECYVKEYCGSSLESSKETLTSEGGFITKWFVFLSSINHDFLSCFTSSNEEDRRRLVNSLTLLVEIMQQLKLVMEKNVLSLSRSNRELDRATRTVFKLLAGLRKRSFSAKFEWVSGQLVKAIDRGEWIVLENANCCNPTVLDRINSLVEPLGSITINECGSVDGKPVTLHPHPNFRIFLTVNPSYGEVSRAMRNRGIEIFLMQPCWLLDESFGFSCDEFELNDVNRFLALSGIPIYSLVQAMAKSHLYARKEGLRFNISITYLELARWVQLFQQLIMDGNQPIWSLQTSWEYVYLSSFGEANGGNTVRHAKDNYLSISGFSDSSLFLVSPLCLPGGWPMPLKLRDLVLYSRECTVKQNCMYLVFLAVQYASCKVREKAGAIYRNSTASSCREPSLTDVKMLHQIMFPCDPNLTTSKSSIFDLELATKELLFAANWAIEQASESDLRLYLLWFRRFSSGCQLLSDFSNLVERVMEHPIWKYMTDCYLELSPYLVDDVEKFPTPILSVELVDEATPNNEKTNFLCNAINCVGPLKLTYKQWSDECKNYNTKEVQSFIPILTSLRRFEEDFLKKLVDPSVMLVRSPSFDILIQMYTDILEDHIHFWNNVKKYFCNVEKIRNAEEDLGKLLISWRLLLKGASKLKDICPVAFDYLLEESKNLEKSSSWRFHSEKSLLWIYGGHPILPSSALLFEKQLELLKFCESCWPTERKSLMERSLKPVENRWTEIVASSNSTLRFLVMEGVSMLYCDEDEVHIVPKLDEISEKLVKWFEQAKHNLEKILRYNKLDVSEANPSTFCSFSTEILCQKSGFESWQCTLPLIDTTSFYLDMELLQELSSAHWADSREFGLDWTSVSRRLKCALNFSLVHSSRPPQMFLPHQKILSILDTWTSVDAVNTKFASFVHEMWFRWHQFLWIFCAGSVKSFSEDDSHDISVPDSFQPEDIPIPDSSQSTNIPVPDMLFQPVMMNTVFQILQRTTAIKDYLSGSLKLKVASCSLWRSLSPGSELPTFLLSAVQNLFEQIIIAHQKAFDAVDFEEIKSNLRDLRTNKIKGESLRLEKLQRLRAIILSSSHNGLKTSMEKFIAPLLMELYRDCSSSGCISNLGRAWLHLGVLRLNLLLSCDDLDPAMKYRCKDSQLAGKISSLKLEIQIVFRSNYKKFKNLKHRCIEFLAHALSKSSEFLWSDIEAMSLEQIPDQGDNWQSTATAFIEKLSDGYPEYIDFVQPVQVAVYEMKLGFSLVVSSLMQKRVLSILKEKGISSRADQYNMDVVRESIYTFMRFPLASPPNTVSINLNNELPEFSPYEVEMSADFCAANIDILKELVNFSSDAIPTNESISPTQLEASLYQNILFRIEHFVSNTQMMDSASFMILESSFEKLADFWKRMKNIQAKSREEDSQQYKFRTRAFKIDSIIELDISTLERSVENGGSSELKESFSAWKELVSEDQHAVREDACKEHDDSEEVCNPLEESVMNNVVHIHDKLFGLNSFFINPGAFQISDEDRFLSFSGSYTIGTRIIRGLEGSFLSNLDARLAPEHLLHLCLEHEQKFVTSHKSAYRYNFYKDSNALEMSKMVKLLFPLQQRVYYHLKEWEDHHGLQKILHVIKMLLHIPVTTPLAKVLSGLQFLVNNIQMLQENGSKFSFSEQLEPILILVVSWHKMEFESWPVLLDEVQHQYDINAGKLWFPLYPILLKQSCSGMNNNILGLDDFIQTSSIGEFRRRLQLLFAFLGQIHTGLCLRFYSSSLVMENLKILYNVFGFYAQFLPRTLEHIEDSRKGIEKELKELLKLCSWERPESFLSVGNSKRTRQKFRKLVQKYNDFLQQPVMLFLNKDAELKKGVQSEHVQKFISNYMKTNTEMQNTASDLTLLNEDDRFIWYADWRKKADDALKSLNLDVQPEGVKEDDALKSLKPDIPPEEMSIWAKLHSDVAGIIRQCSASQSTTFSYRDAWNAVGCKLKRIFRIAVDCDDLWKEANKSQQKRRALSELLKLLESIGLSRHKPVYIEDQVKSWWFLQPLHEFKHLLPAQNGPTYGASNVAASLSHSESLSNIKLVAEWTATTESYFRSVASVLLLQQICLNSHKDFTREQVDRSGSFLHQLVELQQRQHATASVFAKHLKQFKECVSILKNLHSNCTTSDSGTPSMFGIVQNQDAIFRCMWQQKKLFDSLCSISHDEILLLRTFENTHLETCETVKASSHEILASIEKFFPYFKNSKELLDNTLLGQDRDITKLPPSPDLFVISEHMEELVSNNFHILSEFANHLAQYKEDVDRSSVKKTLLGHFEEVLQKGRLVEEEFISTMKGKNVSVGTPDEYTCQRMYSELEAEVFQAIKSTFEHIKEAMEFIPADEILGSISSWRFLFESLVTNLSYEHLCNKLLRVISFAKKLLIDFGYKYHGVYVQLEHLHLYLDIMSNFGDALLQEHLDMHKTVSAVTCVLADVLASLYSKGYGICNEDQDSNASCDSYQDASGTGMGEGVGKNDVSDQITDEDQLLGASNKPNEEQDASGEAPNKNDKGIEMEQDFEADTFDVSEDSDEDMGEDGEEEQLDSAMGETGADSEVVNEKLWNKDVDENPDNATEKYESGPSVRDADASSRELRAKEDSSLTADESGELNPQEVDKSDGETGKEDDLCDDGDDMEDVNLDKEEAFTDSAGLKPDDLEQQLKEDMDLDKEDGIDSIEEADPEVQDESADYGNSEEDNLCPNDETMAEAETRELDMSSEGDELGKDLEQNAETNLTGSRREMSGLGISDSLGDAVPNSEFPTQLKGDLRESDLSNMVPESNWSNNNETHVGLAPLRGLQSSNTSEMDRMASESSNSRRDARDQPQTQLPQHESSSVQKNQPNPSRSHGDPYKDWKERVKVFVDLEADDTEAQDEIQDDNAEEFGYVPESEQGTSQALGLATSEQIDSNVNINKTNENEPTTNRDDLTEMETEKENSQTHPLKNNASFLKSKIEDKMPLSELEETPKVESQEIQGHDDDEFRGLSDGFVSVRKPYFSSGVDQLSKLSINDSELGKAQGLGDTSTDVLSTALWRRYELLTTRLSQELAEQLRLVMEPTLASKLQGDYKTGKRINMKKVIPYIASNFRRDNIWLRRTRPNKRDYQVVIAVDDSRSMSESRCGNVALESLVAVFRAMSQLEMGDLAVASFGKKGNIRLLHDFGQPFTGETGVKMISSFTFKQENTIADEPVVDLLEYLHNKLDAAVVQARLPSGRNPLQQLVLIIADGRLHEKDKLKRRVQHFSNSSNRLVAFLILDSPQDSIVDLKEVASWERGKPIFSKYMDSFPFPYYIVLRNTDALPRTLADLLRQWFELMQYSNE</sequence>
<evidence type="ECO:0000256" key="7">
    <source>
        <dbReference type="ARBA" id="ARBA00023186"/>
    </source>
</evidence>
<dbReference type="GO" id="GO:0000027">
    <property type="term" value="P:ribosomal large subunit assembly"/>
    <property type="evidence" value="ECO:0007669"/>
    <property type="project" value="InterPro"/>
</dbReference>
<gene>
    <name evidence="12" type="ORF">TorRG33x02_081350</name>
</gene>
<dbReference type="InterPro" id="IPR011704">
    <property type="entry name" value="ATPase_dyneun-rel_AAA"/>
</dbReference>
<dbReference type="CDD" id="cd00009">
    <property type="entry name" value="AAA"/>
    <property type="match status" value="2"/>
</dbReference>
<dbReference type="GO" id="GO:0016887">
    <property type="term" value="F:ATP hydrolysis activity"/>
    <property type="evidence" value="ECO:0007669"/>
    <property type="project" value="InterPro"/>
</dbReference>
<dbReference type="InParanoid" id="A0A2P5FEH9"/>
<feature type="compositionally biased region" description="Basic and acidic residues" evidence="10">
    <location>
        <begin position="4884"/>
        <end position="4895"/>
    </location>
</feature>
<dbReference type="FunFam" id="3.40.50.300:FF:001368">
    <property type="entry name" value="Midasin"/>
    <property type="match status" value="1"/>
</dbReference>
<feature type="compositionally biased region" description="Basic and acidic residues" evidence="10">
    <location>
        <begin position="5035"/>
        <end position="5052"/>
    </location>
</feature>
<dbReference type="Pfam" id="PF17865">
    <property type="entry name" value="AAA_lid_5"/>
    <property type="match status" value="1"/>
</dbReference>
<feature type="compositionally biased region" description="Acidic residues" evidence="10">
    <location>
        <begin position="4858"/>
        <end position="4869"/>
    </location>
</feature>
<dbReference type="SUPFAM" id="SSF52540">
    <property type="entry name" value="P-loop containing nucleoside triphosphate hydrolases"/>
    <property type="match status" value="6"/>
</dbReference>
<evidence type="ECO:0000256" key="6">
    <source>
        <dbReference type="ARBA" id="ARBA00022840"/>
    </source>
</evidence>
<feature type="compositionally biased region" description="Polar residues" evidence="10">
    <location>
        <begin position="5053"/>
        <end position="5075"/>
    </location>
</feature>
<dbReference type="FunFam" id="3.40.50.300:FF:001861">
    <property type="entry name" value="Midasin"/>
    <property type="match status" value="1"/>
</dbReference>
<dbReference type="PROSITE" id="PS00675">
    <property type="entry name" value="SIGMA54_INTERACT_1"/>
    <property type="match status" value="1"/>
</dbReference>
<evidence type="ECO:0000313" key="13">
    <source>
        <dbReference type="Proteomes" id="UP000237000"/>
    </source>
</evidence>
<dbReference type="FunFam" id="3.40.50.300:FF:002238">
    <property type="entry name" value="Midasin"/>
    <property type="match status" value="1"/>
</dbReference>
<dbReference type="PROSITE" id="PS50234">
    <property type="entry name" value="VWFA"/>
    <property type="match status" value="1"/>
</dbReference>
<dbReference type="InterPro" id="IPR002035">
    <property type="entry name" value="VWF_A"/>
</dbReference>
<feature type="compositionally biased region" description="Basic and acidic residues" evidence="10">
    <location>
        <begin position="4789"/>
        <end position="4831"/>
    </location>
</feature>
<comment type="subcellular location">
    <subcellularLocation>
        <location evidence="1">Nucleus</location>
        <location evidence="1">Nucleolus</location>
    </subcellularLocation>
    <subcellularLocation>
        <location evidence="2">Nucleus</location>
        <location evidence="2">Nucleoplasm</location>
    </subcellularLocation>
</comment>
<dbReference type="STRING" id="63057.A0A2P5FEH9"/>
<organism evidence="12 13">
    <name type="scientific">Trema orientale</name>
    <name type="common">Charcoal tree</name>
    <name type="synonym">Celtis orientalis</name>
    <dbReference type="NCBI Taxonomy" id="63057"/>
    <lineage>
        <taxon>Eukaryota</taxon>
        <taxon>Viridiplantae</taxon>
        <taxon>Streptophyta</taxon>
        <taxon>Embryophyta</taxon>
        <taxon>Tracheophyta</taxon>
        <taxon>Spermatophyta</taxon>
        <taxon>Magnoliopsida</taxon>
        <taxon>eudicotyledons</taxon>
        <taxon>Gunneridae</taxon>
        <taxon>Pentapetalae</taxon>
        <taxon>rosids</taxon>
        <taxon>fabids</taxon>
        <taxon>Rosales</taxon>
        <taxon>Cannabaceae</taxon>
        <taxon>Trema</taxon>
    </lineage>
</organism>
<proteinExistence type="inferred from homology"/>
<dbReference type="InterPro" id="IPR012099">
    <property type="entry name" value="Midasin"/>
</dbReference>
<feature type="region of interest" description="Disordered" evidence="10">
    <location>
        <begin position="4685"/>
        <end position="4710"/>
    </location>
</feature>
<evidence type="ECO:0000256" key="10">
    <source>
        <dbReference type="SAM" id="MobiDB-lite"/>
    </source>
</evidence>
<dbReference type="Pfam" id="PF17867">
    <property type="entry name" value="AAA_lid_7"/>
    <property type="match status" value="3"/>
</dbReference>
<feature type="compositionally biased region" description="Basic and acidic residues" evidence="10">
    <location>
        <begin position="5151"/>
        <end position="5166"/>
    </location>
</feature>
<protein>
    <recommendedName>
        <fullName evidence="4 9">Midasin</fullName>
    </recommendedName>
</protein>
<dbReference type="InterPro" id="IPR041190">
    <property type="entry name" value="Midasin_AAA_lid_5"/>
</dbReference>
<evidence type="ECO:0000256" key="8">
    <source>
        <dbReference type="ARBA" id="ARBA00023242"/>
    </source>
</evidence>
<dbReference type="GO" id="GO:0005654">
    <property type="term" value="C:nucleoplasm"/>
    <property type="evidence" value="ECO:0007669"/>
    <property type="project" value="UniProtKB-SubCell"/>
</dbReference>
<feature type="compositionally biased region" description="Polar residues" evidence="10">
    <location>
        <begin position="5003"/>
        <end position="5018"/>
    </location>
</feature>
<dbReference type="Pfam" id="PF07728">
    <property type="entry name" value="AAA_5"/>
    <property type="match status" value="7"/>
</dbReference>
<dbReference type="GO" id="GO:0000055">
    <property type="term" value="P:ribosomal large subunit export from nucleus"/>
    <property type="evidence" value="ECO:0007669"/>
    <property type="project" value="TreeGrafter"/>
</dbReference>
<keyword evidence="8 9" id="KW-0539">Nucleus</keyword>
<feature type="compositionally biased region" description="Acidic residues" evidence="10">
    <location>
        <begin position="5094"/>
        <end position="5111"/>
    </location>
</feature>
<dbReference type="Pfam" id="PF21108">
    <property type="entry name" value="MDN1_4th"/>
    <property type="match status" value="1"/>
</dbReference>
<evidence type="ECO:0000256" key="4">
    <source>
        <dbReference type="ARBA" id="ARBA00017143"/>
    </source>
</evidence>
<feature type="compositionally biased region" description="Acidic residues" evidence="10">
    <location>
        <begin position="4747"/>
        <end position="4775"/>
    </location>
</feature>
<dbReference type="FunCoup" id="A0A2P5FEH9">
    <property type="interactions" value="2184"/>
</dbReference>
<keyword evidence="6 9" id="KW-0067">ATP-binding</keyword>
<feature type="compositionally biased region" description="Basic and acidic residues" evidence="10">
    <location>
        <begin position="5076"/>
        <end position="5092"/>
    </location>
</feature>
<dbReference type="OrthoDB" id="5186at2759"/>
<dbReference type="Gene3D" id="3.40.50.300">
    <property type="entry name" value="P-loop containing nucleotide triphosphate hydrolases"/>
    <property type="match status" value="6"/>
</dbReference>